<evidence type="ECO:0000256" key="1">
    <source>
        <dbReference type="SAM" id="MobiDB-lite"/>
    </source>
</evidence>
<organism evidence="2 3">
    <name type="scientific">Collybia nuda</name>
    <dbReference type="NCBI Taxonomy" id="64659"/>
    <lineage>
        <taxon>Eukaryota</taxon>
        <taxon>Fungi</taxon>
        <taxon>Dikarya</taxon>
        <taxon>Basidiomycota</taxon>
        <taxon>Agaricomycotina</taxon>
        <taxon>Agaricomycetes</taxon>
        <taxon>Agaricomycetidae</taxon>
        <taxon>Agaricales</taxon>
        <taxon>Tricholomatineae</taxon>
        <taxon>Clitocybaceae</taxon>
        <taxon>Collybia</taxon>
    </lineage>
</organism>
<keyword evidence="3" id="KW-1185">Reference proteome</keyword>
<reference evidence="2" key="1">
    <citation type="submission" date="2020-11" db="EMBL/GenBank/DDBJ databases">
        <authorList>
            <consortium name="DOE Joint Genome Institute"/>
            <person name="Ahrendt S."/>
            <person name="Riley R."/>
            <person name="Andreopoulos W."/>
            <person name="Labutti K."/>
            <person name="Pangilinan J."/>
            <person name="Ruiz-Duenas F.J."/>
            <person name="Barrasa J.M."/>
            <person name="Sanchez-Garcia M."/>
            <person name="Camarero S."/>
            <person name="Miyauchi S."/>
            <person name="Serrano A."/>
            <person name="Linde D."/>
            <person name="Babiker R."/>
            <person name="Drula E."/>
            <person name="Ayuso-Fernandez I."/>
            <person name="Pacheco R."/>
            <person name="Padilla G."/>
            <person name="Ferreira P."/>
            <person name="Barriuso J."/>
            <person name="Kellner H."/>
            <person name="Castanera R."/>
            <person name="Alfaro M."/>
            <person name="Ramirez L."/>
            <person name="Pisabarro A.G."/>
            <person name="Kuo A."/>
            <person name="Tritt A."/>
            <person name="Lipzen A."/>
            <person name="He G."/>
            <person name="Yan M."/>
            <person name="Ng V."/>
            <person name="Cullen D."/>
            <person name="Martin F."/>
            <person name="Rosso M.-N."/>
            <person name="Henrissat B."/>
            <person name="Hibbett D."/>
            <person name="Martinez A.T."/>
            <person name="Grigoriev I.V."/>
        </authorList>
    </citation>
    <scope>NUCLEOTIDE SEQUENCE</scope>
    <source>
        <strain evidence="2">CBS 247.69</strain>
    </source>
</reference>
<name>A0A9P6CD92_9AGAR</name>
<gene>
    <name evidence="2" type="ORF">BDZ94DRAFT_1272039</name>
</gene>
<proteinExistence type="predicted"/>
<dbReference type="OrthoDB" id="3014414at2759"/>
<dbReference type="AlphaFoldDB" id="A0A9P6CD92"/>
<dbReference type="Proteomes" id="UP000807353">
    <property type="component" value="Unassembled WGS sequence"/>
</dbReference>
<dbReference type="EMBL" id="MU150355">
    <property type="protein sequence ID" value="KAF9457900.1"/>
    <property type="molecule type" value="Genomic_DNA"/>
</dbReference>
<accession>A0A9P6CD92</accession>
<protein>
    <submittedName>
        <fullName evidence="2">Uncharacterized protein</fullName>
    </submittedName>
</protein>
<feature type="region of interest" description="Disordered" evidence="1">
    <location>
        <begin position="110"/>
        <end position="129"/>
    </location>
</feature>
<evidence type="ECO:0000313" key="3">
    <source>
        <dbReference type="Proteomes" id="UP000807353"/>
    </source>
</evidence>
<comment type="caution">
    <text evidence="2">The sequence shown here is derived from an EMBL/GenBank/DDBJ whole genome shotgun (WGS) entry which is preliminary data.</text>
</comment>
<evidence type="ECO:0000313" key="2">
    <source>
        <dbReference type="EMBL" id="KAF9457900.1"/>
    </source>
</evidence>
<sequence>MQNVTCYGFECTAGIKWESSLRACCEPSGRSVSSYGEYTCAGNALKQTFDCFNQTYNANRSQFDVYPILCSDSVGKRVDAGFVSNNNQSAFGCSKFFLTACYDADGNSTGDPRDGGACRTSPPKGSSGESLLPHHTWAATAVIVLVISSFVVAA</sequence>